<protein>
    <submittedName>
        <fullName evidence="2">Uncharacterized protein</fullName>
    </submittedName>
</protein>
<evidence type="ECO:0000313" key="2">
    <source>
        <dbReference type="EMBL" id="KAF7344370.1"/>
    </source>
</evidence>
<proteinExistence type="predicted"/>
<sequence>MFAPFTDATDFYPGLIVWCDPACYESDLWQPGPREKKSRELRPCLIISVNYNTRTFQGARLSATTPADPSQWAKIDSPPVITWKLNNAFIWVGTPPTISMIFDDVKVMHPHKDPYYSTHPVSTANLQNYWMHRQMRARSSTKHTYQEHNNKFDDRAAAPFVSPPHRHAPPRAQEQGPTYASPLSAFNHSATVYFQPQATHQSAALSTISPRPPMIGPPPGFTETREGYPGWLRNPSTGWFWNASCGLMPPSNSRTNAASVLHR</sequence>
<name>A0A8H6XME1_9AGAR</name>
<reference evidence="2" key="1">
    <citation type="submission" date="2020-05" db="EMBL/GenBank/DDBJ databases">
        <title>Mycena genomes resolve the evolution of fungal bioluminescence.</title>
        <authorList>
            <person name="Tsai I.J."/>
        </authorList>
    </citation>
    <scope>NUCLEOTIDE SEQUENCE</scope>
    <source>
        <strain evidence="2">160909Yilan</strain>
    </source>
</reference>
<feature type="region of interest" description="Disordered" evidence="1">
    <location>
        <begin position="158"/>
        <end position="181"/>
    </location>
</feature>
<organism evidence="2 3">
    <name type="scientific">Mycena sanguinolenta</name>
    <dbReference type="NCBI Taxonomy" id="230812"/>
    <lineage>
        <taxon>Eukaryota</taxon>
        <taxon>Fungi</taxon>
        <taxon>Dikarya</taxon>
        <taxon>Basidiomycota</taxon>
        <taxon>Agaricomycotina</taxon>
        <taxon>Agaricomycetes</taxon>
        <taxon>Agaricomycetidae</taxon>
        <taxon>Agaricales</taxon>
        <taxon>Marasmiineae</taxon>
        <taxon>Mycenaceae</taxon>
        <taxon>Mycena</taxon>
    </lineage>
</organism>
<comment type="caution">
    <text evidence="2">The sequence shown here is derived from an EMBL/GenBank/DDBJ whole genome shotgun (WGS) entry which is preliminary data.</text>
</comment>
<accession>A0A8H6XME1</accession>
<dbReference type="Proteomes" id="UP000623467">
    <property type="component" value="Unassembled WGS sequence"/>
</dbReference>
<keyword evidence="3" id="KW-1185">Reference proteome</keyword>
<gene>
    <name evidence="2" type="ORF">MSAN_01918000</name>
</gene>
<evidence type="ECO:0000313" key="3">
    <source>
        <dbReference type="Proteomes" id="UP000623467"/>
    </source>
</evidence>
<dbReference type="EMBL" id="JACAZH010000021">
    <property type="protein sequence ID" value="KAF7344370.1"/>
    <property type="molecule type" value="Genomic_DNA"/>
</dbReference>
<dbReference type="OrthoDB" id="2944108at2759"/>
<evidence type="ECO:0000256" key="1">
    <source>
        <dbReference type="SAM" id="MobiDB-lite"/>
    </source>
</evidence>
<dbReference type="AlphaFoldDB" id="A0A8H6XME1"/>